<keyword evidence="1" id="KW-0732">Signal</keyword>
<gene>
    <name evidence="2" type="ORF">NDU88_007054</name>
</gene>
<proteinExistence type="predicted"/>
<name>A0AAV7VRI1_PLEWA</name>
<protein>
    <submittedName>
        <fullName evidence="2">Uncharacterized protein</fullName>
    </submittedName>
</protein>
<keyword evidence="3" id="KW-1185">Reference proteome</keyword>
<dbReference type="AlphaFoldDB" id="A0AAV7VRI1"/>
<sequence length="79" mass="8437">MAAAPSLHLRLLPACRAFLGAALQEHPPVSSNVSAATHALWGTAGLRILVQRWPESGALRLSLRSGHHLGHAPFRLFGL</sequence>
<comment type="caution">
    <text evidence="2">The sequence shown here is derived from an EMBL/GenBank/DDBJ whole genome shotgun (WGS) entry which is preliminary data.</text>
</comment>
<dbReference type="Proteomes" id="UP001066276">
    <property type="component" value="Chromosome 2_1"/>
</dbReference>
<dbReference type="EMBL" id="JANPWB010000003">
    <property type="protein sequence ID" value="KAJ1203262.1"/>
    <property type="molecule type" value="Genomic_DNA"/>
</dbReference>
<evidence type="ECO:0000256" key="1">
    <source>
        <dbReference type="SAM" id="SignalP"/>
    </source>
</evidence>
<evidence type="ECO:0000313" key="3">
    <source>
        <dbReference type="Proteomes" id="UP001066276"/>
    </source>
</evidence>
<organism evidence="2 3">
    <name type="scientific">Pleurodeles waltl</name>
    <name type="common">Iberian ribbed newt</name>
    <dbReference type="NCBI Taxonomy" id="8319"/>
    <lineage>
        <taxon>Eukaryota</taxon>
        <taxon>Metazoa</taxon>
        <taxon>Chordata</taxon>
        <taxon>Craniata</taxon>
        <taxon>Vertebrata</taxon>
        <taxon>Euteleostomi</taxon>
        <taxon>Amphibia</taxon>
        <taxon>Batrachia</taxon>
        <taxon>Caudata</taxon>
        <taxon>Salamandroidea</taxon>
        <taxon>Salamandridae</taxon>
        <taxon>Pleurodelinae</taxon>
        <taxon>Pleurodeles</taxon>
    </lineage>
</organism>
<accession>A0AAV7VRI1</accession>
<reference evidence="2" key="1">
    <citation type="journal article" date="2022" name="bioRxiv">
        <title>Sequencing and chromosome-scale assembly of the giantPleurodeles waltlgenome.</title>
        <authorList>
            <person name="Brown T."/>
            <person name="Elewa A."/>
            <person name="Iarovenko S."/>
            <person name="Subramanian E."/>
            <person name="Araus A.J."/>
            <person name="Petzold A."/>
            <person name="Susuki M."/>
            <person name="Suzuki K.-i.T."/>
            <person name="Hayashi T."/>
            <person name="Toyoda A."/>
            <person name="Oliveira C."/>
            <person name="Osipova E."/>
            <person name="Leigh N.D."/>
            <person name="Simon A."/>
            <person name="Yun M.H."/>
        </authorList>
    </citation>
    <scope>NUCLEOTIDE SEQUENCE</scope>
    <source>
        <strain evidence="2">20211129_DDA</strain>
        <tissue evidence="2">Liver</tissue>
    </source>
</reference>
<feature type="signal peptide" evidence="1">
    <location>
        <begin position="1"/>
        <end position="17"/>
    </location>
</feature>
<evidence type="ECO:0000313" key="2">
    <source>
        <dbReference type="EMBL" id="KAJ1203262.1"/>
    </source>
</evidence>
<feature type="chain" id="PRO_5043653182" evidence="1">
    <location>
        <begin position="18"/>
        <end position="79"/>
    </location>
</feature>